<dbReference type="SUPFAM" id="SSF52833">
    <property type="entry name" value="Thioredoxin-like"/>
    <property type="match status" value="1"/>
</dbReference>
<organism evidence="5 6">
    <name type="scientific">Arenimonas maotaiensis</name>
    <dbReference type="NCBI Taxonomy" id="1446479"/>
    <lineage>
        <taxon>Bacteria</taxon>
        <taxon>Pseudomonadati</taxon>
        <taxon>Pseudomonadota</taxon>
        <taxon>Gammaproteobacteria</taxon>
        <taxon>Lysobacterales</taxon>
        <taxon>Lysobacteraceae</taxon>
        <taxon>Arenimonas</taxon>
    </lineage>
</organism>
<protein>
    <recommendedName>
        <fullName evidence="4">Arsenate reductase</fullName>
        <ecNumber evidence="4">1.20.4.1</ecNumber>
    </recommendedName>
</protein>
<evidence type="ECO:0000256" key="1">
    <source>
        <dbReference type="ARBA" id="ARBA00007198"/>
    </source>
</evidence>
<dbReference type="PROSITE" id="PS51353">
    <property type="entry name" value="ARSC"/>
    <property type="match status" value="1"/>
</dbReference>
<accession>A0A917CMB3</accession>
<reference evidence="5" key="1">
    <citation type="journal article" date="2014" name="Int. J. Syst. Evol. Microbiol.">
        <title>Complete genome sequence of Corynebacterium casei LMG S-19264T (=DSM 44701T), isolated from a smear-ripened cheese.</title>
        <authorList>
            <consortium name="US DOE Joint Genome Institute (JGI-PGF)"/>
            <person name="Walter F."/>
            <person name="Albersmeier A."/>
            <person name="Kalinowski J."/>
            <person name="Ruckert C."/>
        </authorList>
    </citation>
    <scope>NUCLEOTIDE SEQUENCE</scope>
    <source>
        <strain evidence="5">CGMCC 1.12726</strain>
    </source>
</reference>
<evidence type="ECO:0000313" key="5">
    <source>
        <dbReference type="EMBL" id="GGF93041.1"/>
    </source>
</evidence>
<evidence type="ECO:0000313" key="6">
    <source>
        <dbReference type="Proteomes" id="UP000632858"/>
    </source>
</evidence>
<dbReference type="Gene3D" id="3.40.30.10">
    <property type="entry name" value="Glutaredoxin"/>
    <property type="match status" value="1"/>
</dbReference>
<dbReference type="AlphaFoldDB" id="A0A917CMB3"/>
<keyword evidence="2 4" id="KW-0560">Oxidoreductase</keyword>
<evidence type="ECO:0000256" key="2">
    <source>
        <dbReference type="ARBA" id="ARBA00023002"/>
    </source>
</evidence>
<comment type="caution">
    <text evidence="5">The sequence shown here is derived from an EMBL/GenBank/DDBJ whole genome shotgun (WGS) entry which is preliminary data.</text>
</comment>
<dbReference type="RefSeq" id="WP_188449194.1">
    <property type="nucleotide sequence ID" value="NZ_BMFO01000002.1"/>
</dbReference>
<reference evidence="5" key="2">
    <citation type="submission" date="2020-09" db="EMBL/GenBank/DDBJ databases">
        <authorList>
            <person name="Sun Q."/>
            <person name="Zhou Y."/>
        </authorList>
    </citation>
    <scope>NUCLEOTIDE SEQUENCE</scope>
    <source>
        <strain evidence="5">CGMCC 1.12726</strain>
    </source>
</reference>
<dbReference type="Proteomes" id="UP000632858">
    <property type="component" value="Unassembled WGS sequence"/>
</dbReference>
<dbReference type="InterPro" id="IPR006660">
    <property type="entry name" value="Arsenate_reductase-like"/>
</dbReference>
<evidence type="ECO:0000256" key="3">
    <source>
        <dbReference type="PROSITE-ProRule" id="PRU01282"/>
    </source>
</evidence>
<sequence>MSDITLYHNPRCSKSRETLALIRAAGIEPRVIEYLDTPLSYAELESLLTALALPVNALMRTGDALYAELGLDAPACTDAERLAALAAHPALFNRPVVVGPWGARVCRPPETVLEILPPETRPTAR</sequence>
<dbReference type="GO" id="GO:0008794">
    <property type="term" value="F:arsenate reductase (glutaredoxin) activity"/>
    <property type="evidence" value="ECO:0007669"/>
    <property type="project" value="UniProtKB-UniRule"/>
</dbReference>
<comment type="similarity">
    <text evidence="1 3 4">Belongs to the ArsC family.</text>
</comment>
<dbReference type="PANTHER" id="PTHR30041:SF4">
    <property type="entry name" value="ARSENATE REDUCTASE"/>
    <property type="match status" value="1"/>
</dbReference>
<gene>
    <name evidence="5" type="primary">arsC-2</name>
    <name evidence="5" type="ORF">GCM10010960_13710</name>
</gene>
<dbReference type="Pfam" id="PF03960">
    <property type="entry name" value="ArsC"/>
    <property type="match status" value="1"/>
</dbReference>
<dbReference type="CDD" id="cd03034">
    <property type="entry name" value="ArsC_ArsC"/>
    <property type="match status" value="1"/>
</dbReference>
<dbReference type="NCBIfam" id="TIGR00014">
    <property type="entry name" value="arsC"/>
    <property type="match status" value="1"/>
</dbReference>
<dbReference type="EMBL" id="BMFO01000002">
    <property type="protein sequence ID" value="GGF93041.1"/>
    <property type="molecule type" value="Genomic_DNA"/>
</dbReference>
<dbReference type="InterPro" id="IPR006659">
    <property type="entry name" value="Arsenate_reductase"/>
</dbReference>
<keyword evidence="6" id="KW-1185">Reference proteome</keyword>
<dbReference type="PANTHER" id="PTHR30041">
    <property type="entry name" value="ARSENATE REDUCTASE"/>
    <property type="match status" value="1"/>
</dbReference>
<name>A0A917CMB3_9GAMM</name>
<comment type="catalytic activity">
    <reaction evidence="4">
        <text>[glutaredoxin]-dithiol + arsenate + glutathione + H(+) = glutathionyl-S-S-[glutaredoxin] + arsenite + H2O</text>
        <dbReference type="Rhea" id="RHEA:22016"/>
        <dbReference type="Rhea" id="RHEA-COMP:10729"/>
        <dbReference type="Rhea" id="RHEA-COMP:17668"/>
        <dbReference type="ChEBI" id="CHEBI:15377"/>
        <dbReference type="ChEBI" id="CHEBI:15378"/>
        <dbReference type="ChEBI" id="CHEBI:29242"/>
        <dbReference type="ChEBI" id="CHEBI:29950"/>
        <dbReference type="ChEBI" id="CHEBI:48597"/>
        <dbReference type="ChEBI" id="CHEBI:57925"/>
        <dbReference type="ChEBI" id="CHEBI:146199"/>
        <dbReference type="EC" id="1.20.4.1"/>
    </reaction>
</comment>
<dbReference type="InterPro" id="IPR036249">
    <property type="entry name" value="Thioredoxin-like_sf"/>
</dbReference>
<evidence type="ECO:0000256" key="4">
    <source>
        <dbReference type="RuleBase" id="RU362029"/>
    </source>
</evidence>
<dbReference type="EC" id="1.20.4.1" evidence="4"/>
<proteinExistence type="inferred from homology"/>